<keyword evidence="2" id="KW-1185">Reference proteome</keyword>
<protein>
    <submittedName>
        <fullName evidence="1">Prophage pi2 protein 07</fullName>
    </submittedName>
</protein>
<dbReference type="EMBL" id="FOQE01000007">
    <property type="protein sequence ID" value="SFH62244.1"/>
    <property type="molecule type" value="Genomic_DNA"/>
</dbReference>
<proteinExistence type="predicted"/>
<reference evidence="1 2" key="1">
    <citation type="submission" date="2016-10" db="EMBL/GenBank/DDBJ databases">
        <authorList>
            <person name="de Groot N.N."/>
        </authorList>
    </citation>
    <scope>NUCLEOTIDE SEQUENCE [LARGE SCALE GENOMIC DNA]</scope>
    <source>
        <strain evidence="1 2">DSM 27630</strain>
    </source>
</reference>
<accession>A0A1I3BIT3</accession>
<evidence type="ECO:0000313" key="1">
    <source>
        <dbReference type="EMBL" id="SFH62244.1"/>
    </source>
</evidence>
<dbReference type="InterPro" id="IPR008489">
    <property type="entry name" value="DUF771"/>
</dbReference>
<gene>
    <name evidence="1" type="ORF">SAMN04489868_10710</name>
</gene>
<name>A0A1I3BIT3_9LACT</name>
<organism evidence="1 2">
    <name type="scientific">Pisciglobus halotolerans</name>
    <dbReference type="NCBI Taxonomy" id="745365"/>
    <lineage>
        <taxon>Bacteria</taxon>
        <taxon>Bacillati</taxon>
        <taxon>Bacillota</taxon>
        <taxon>Bacilli</taxon>
        <taxon>Lactobacillales</taxon>
        <taxon>Carnobacteriaceae</taxon>
    </lineage>
</organism>
<sequence length="98" mass="11998">MQQLESKIIITIPEDMILVKKVEYLQLQEKNEDVVGNLKWLMKETDIKSPKTIKEQLLYPFRDELESFVSYPENGEHWKFNKAPMRRWLKDNFKRVWR</sequence>
<dbReference type="Proteomes" id="UP000198668">
    <property type="component" value="Unassembled WGS sequence"/>
</dbReference>
<dbReference type="AlphaFoldDB" id="A0A1I3BIT3"/>
<dbReference type="RefSeq" id="WP_092091563.1">
    <property type="nucleotide sequence ID" value="NZ_FOQE01000007.1"/>
</dbReference>
<dbReference type="OrthoDB" id="2139829at2"/>
<dbReference type="Pfam" id="PF05595">
    <property type="entry name" value="DUF771"/>
    <property type="match status" value="1"/>
</dbReference>
<evidence type="ECO:0000313" key="2">
    <source>
        <dbReference type="Proteomes" id="UP000198668"/>
    </source>
</evidence>